<dbReference type="STRING" id="1823756.A4H34_01190"/>
<feature type="domain" description="ATPase BadF/BadG/BcrA/BcrD type" evidence="6">
    <location>
        <begin position="6"/>
        <end position="254"/>
    </location>
</feature>
<evidence type="ECO:0000256" key="5">
    <source>
        <dbReference type="ARBA" id="ARBA00023014"/>
    </source>
</evidence>
<dbReference type="GO" id="GO:0046872">
    <property type="term" value="F:metal ion binding"/>
    <property type="evidence" value="ECO:0007669"/>
    <property type="project" value="UniProtKB-KW"/>
</dbReference>
<comment type="subunit">
    <text evidence="2">Homodimer.</text>
</comment>
<reference evidence="7 8" key="1">
    <citation type="submission" date="2016-04" db="EMBL/GenBank/DDBJ databases">
        <title>Peptidophaga gingivicola gen. nov., sp. nov., isolated from human subgingival plaque.</title>
        <authorList>
            <person name="Beall C.J."/>
            <person name="Mokrzan E.M."/>
            <person name="Griffen A.L."/>
            <person name="Leys E.J."/>
        </authorList>
    </citation>
    <scope>NUCLEOTIDE SEQUENCE [LARGE SCALE GENOMIC DNA]</scope>
    <source>
        <strain evidence="7 8">BA112</strain>
    </source>
</reference>
<accession>A0A179B7E5</accession>
<dbReference type="SUPFAM" id="SSF53067">
    <property type="entry name" value="Actin-like ATPase domain"/>
    <property type="match status" value="1"/>
</dbReference>
<keyword evidence="3" id="KW-0479">Metal-binding</keyword>
<organism evidence="7 8">
    <name type="scientific">Peptidiphaga gingivicola</name>
    <dbReference type="NCBI Taxonomy" id="2741497"/>
    <lineage>
        <taxon>Bacteria</taxon>
        <taxon>Bacillati</taxon>
        <taxon>Actinomycetota</taxon>
        <taxon>Actinomycetes</taxon>
        <taxon>Actinomycetales</taxon>
        <taxon>Actinomycetaceae</taxon>
        <taxon>Peptidiphaga</taxon>
    </lineage>
</organism>
<dbReference type="InterPro" id="IPR008275">
    <property type="entry name" value="CoA_E_activase_dom"/>
</dbReference>
<dbReference type="EMBL" id="LVZK01000001">
    <property type="protein sequence ID" value="OAP87031.1"/>
    <property type="molecule type" value="Genomic_DNA"/>
</dbReference>
<dbReference type="OrthoDB" id="9177882at2"/>
<name>A0A179B7E5_9ACTO</name>
<dbReference type="InterPro" id="IPR051805">
    <property type="entry name" value="Dehydratase_Activator_Redct"/>
</dbReference>
<dbReference type="PANTHER" id="PTHR32329">
    <property type="entry name" value="BIFUNCTIONAL PROTEIN [INCLUDES 2-HYDROXYACYL-COA DEHYDRATASE (N-TER) AND ITS ACTIVATOR DOMAIN (C_TERM)-RELATED"/>
    <property type="match status" value="1"/>
</dbReference>
<dbReference type="InterPro" id="IPR043129">
    <property type="entry name" value="ATPase_NBD"/>
</dbReference>
<dbReference type="Pfam" id="PF01869">
    <property type="entry name" value="BcrAD_BadFG"/>
    <property type="match status" value="1"/>
</dbReference>
<comment type="cofactor">
    <cofactor evidence="1">
        <name>[4Fe-4S] cluster</name>
        <dbReference type="ChEBI" id="CHEBI:49883"/>
    </cofactor>
</comment>
<keyword evidence="4" id="KW-0408">Iron</keyword>
<dbReference type="RefSeq" id="WP_009198303.1">
    <property type="nucleotide sequence ID" value="NZ_LVZK01000001.1"/>
</dbReference>
<dbReference type="FunFam" id="3.30.420.40:FF:000217">
    <property type="entry name" value="2-hydroxyisocaproyl-CoA dehydratase activator"/>
    <property type="match status" value="1"/>
</dbReference>
<evidence type="ECO:0000259" key="6">
    <source>
        <dbReference type="Pfam" id="PF01869"/>
    </source>
</evidence>
<proteinExistence type="predicted"/>
<gene>
    <name evidence="7" type="ORF">A4H34_01190</name>
</gene>
<dbReference type="NCBIfam" id="TIGR00241">
    <property type="entry name" value="CoA_E_activ"/>
    <property type="match status" value="1"/>
</dbReference>
<evidence type="ECO:0000256" key="3">
    <source>
        <dbReference type="ARBA" id="ARBA00022723"/>
    </source>
</evidence>
<dbReference type="AlphaFoldDB" id="A0A179B7E5"/>
<protein>
    <submittedName>
        <fullName evidence="7">2-hydroxyglutaryl-CoA dehydratase</fullName>
    </submittedName>
</protein>
<sequence length="264" mass="28099">MSKSYLGVDVGSTTSKCVVIDDDRAILGMSLVTEGIGTEGSTKAVSEVLEQVGVRREDISKTVATGYGRKIFPDSDRKVSELSCHVKGVFSQVPEARTLIDIGGQDAKVMSITESGIMTNFQMNDKCAAGTGRFLDVMARILQLDVAQLEGEYFKAAKPSKISSTCTVFSESEVISQLASGEKREDVVAGICQSVATRFASLVMRVGITPTLCMSGGVAKNGGVRDALEKELGLQIVCPPNAQYMGALGAALYAWETEHGIIRL</sequence>
<evidence type="ECO:0000256" key="2">
    <source>
        <dbReference type="ARBA" id="ARBA00011738"/>
    </source>
</evidence>
<evidence type="ECO:0000256" key="1">
    <source>
        <dbReference type="ARBA" id="ARBA00001966"/>
    </source>
</evidence>
<dbReference type="InterPro" id="IPR002731">
    <property type="entry name" value="ATPase_BadF"/>
</dbReference>
<dbReference type="PANTHER" id="PTHR32329:SF2">
    <property type="entry name" value="BIFUNCTIONAL PROTEIN [INCLUDES 2-HYDROXYACYL-COA DEHYDRATASE (N-TER) AND ITS ACTIVATOR DOMAIN (C_TERM)"/>
    <property type="match status" value="1"/>
</dbReference>
<keyword evidence="5" id="KW-0411">Iron-sulfur</keyword>
<comment type="caution">
    <text evidence="7">The sequence shown here is derived from an EMBL/GenBank/DDBJ whole genome shotgun (WGS) entry which is preliminary data.</text>
</comment>
<dbReference type="GO" id="GO:0051536">
    <property type="term" value="F:iron-sulfur cluster binding"/>
    <property type="evidence" value="ECO:0007669"/>
    <property type="project" value="UniProtKB-KW"/>
</dbReference>
<evidence type="ECO:0000313" key="7">
    <source>
        <dbReference type="EMBL" id="OAP87031.1"/>
    </source>
</evidence>
<dbReference type="Gene3D" id="3.30.420.40">
    <property type="match status" value="2"/>
</dbReference>
<evidence type="ECO:0000313" key="8">
    <source>
        <dbReference type="Proteomes" id="UP000078368"/>
    </source>
</evidence>
<dbReference type="Proteomes" id="UP000078368">
    <property type="component" value="Unassembled WGS sequence"/>
</dbReference>
<keyword evidence="8" id="KW-1185">Reference proteome</keyword>
<evidence type="ECO:0000256" key="4">
    <source>
        <dbReference type="ARBA" id="ARBA00023004"/>
    </source>
</evidence>